<dbReference type="GO" id="GO:0016301">
    <property type="term" value="F:kinase activity"/>
    <property type="evidence" value="ECO:0007669"/>
    <property type="project" value="UniProtKB-KW"/>
</dbReference>
<feature type="domain" description="Carbohydrate kinase PfkB" evidence="4">
    <location>
        <begin position="56"/>
        <end position="324"/>
    </location>
</feature>
<dbReference type="PANTHER" id="PTHR43085">
    <property type="entry name" value="HEXOKINASE FAMILY MEMBER"/>
    <property type="match status" value="1"/>
</dbReference>
<dbReference type="STRING" id="1167006.UWK_00551"/>
<dbReference type="InterPro" id="IPR050306">
    <property type="entry name" value="PfkB_Carbo_kinase"/>
</dbReference>
<keyword evidence="6" id="KW-1185">Reference proteome</keyword>
<evidence type="ECO:0000313" key="6">
    <source>
        <dbReference type="Proteomes" id="UP000011721"/>
    </source>
</evidence>
<dbReference type="Gene3D" id="3.40.1190.20">
    <property type="match status" value="1"/>
</dbReference>
<dbReference type="EMBL" id="CP003985">
    <property type="protein sequence ID" value="AGF77132.1"/>
    <property type="molecule type" value="Genomic_DNA"/>
</dbReference>
<evidence type="ECO:0000256" key="2">
    <source>
        <dbReference type="ARBA" id="ARBA00022679"/>
    </source>
</evidence>
<dbReference type="eggNOG" id="COG0524">
    <property type="taxonomic scope" value="Bacteria"/>
</dbReference>
<comment type="similarity">
    <text evidence="1">Belongs to the carbohydrate kinase PfkB family.</text>
</comment>
<keyword evidence="2" id="KW-0808">Transferase</keyword>
<keyword evidence="3 5" id="KW-0418">Kinase</keyword>
<dbReference type="InterPro" id="IPR029056">
    <property type="entry name" value="Ribokinase-like"/>
</dbReference>
<gene>
    <name evidence="5" type="ordered locus">UWK_00551</name>
</gene>
<proteinExistence type="inferred from homology"/>
<name>M1P621_DESSD</name>
<evidence type="ECO:0000256" key="1">
    <source>
        <dbReference type="ARBA" id="ARBA00010688"/>
    </source>
</evidence>
<dbReference type="HOGENOM" id="CLU_027634_6_3_7"/>
<dbReference type="SUPFAM" id="SSF53613">
    <property type="entry name" value="Ribokinase-like"/>
    <property type="match status" value="1"/>
</dbReference>
<reference evidence="6" key="1">
    <citation type="journal article" date="2013" name="Stand. Genomic Sci.">
        <title>Complete genome sequence of Desulfocapsa sulfexigens, a marine deltaproteobacterium specialized in disproportionating inorganic sulfur compounds.</title>
        <authorList>
            <person name="Finster K.W."/>
            <person name="Kjeldsen K.U."/>
            <person name="Kube M."/>
            <person name="Reinhardt R."/>
            <person name="Mussmann M."/>
            <person name="Amann R."/>
            <person name="Schreiber L."/>
        </authorList>
    </citation>
    <scope>NUCLEOTIDE SEQUENCE [LARGE SCALE GENOMIC DNA]</scope>
    <source>
        <strain evidence="6">DSM 10523 / SB164P1</strain>
    </source>
</reference>
<dbReference type="PANTHER" id="PTHR43085:SF57">
    <property type="entry name" value="CARBOHYDRATE KINASE PFKB DOMAIN-CONTAINING PROTEIN"/>
    <property type="match status" value="1"/>
</dbReference>
<dbReference type="CDD" id="cd01167">
    <property type="entry name" value="bac_FRK"/>
    <property type="match status" value="1"/>
</dbReference>
<dbReference type="Proteomes" id="UP000011721">
    <property type="component" value="Chromosome"/>
</dbReference>
<evidence type="ECO:0000313" key="5">
    <source>
        <dbReference type="EMBL" id="AGF77132.1"/>
    </source>
</evidence>
<organism evidence="5 6">
    <name type="scientific">Desulfocapsa sulfexigens (strain DSM 10523 / SB164P1)</name>
    <dbReference type="NCBI Taxonomy" id="1167006"/>
    <lineage>
        <taxon>Bacteria</taxon>
        <taxon>Pseudomonadati</taxon>
        <taxon>Thermodesulfobacteriota</taxon>
        <taxon>Desulfobulbia</taxon>
        <taxon>Desulfobulbales</taxon>
        <taxon>Desulfocapsaceae</taxon>
        <taxon>Desulfocapsa</taxon>
    </lineage>
</organism>
<dbReference type="AlphaFoldDB" id="M1P621"/>
<dbReference type="InterPro" id="IPR011611">
    <property type="entry name" value="PfkB_dom"/>
</dbReference>
<sequence length="338" mass="37034">MSNRHFHYFIQAAPVFTTENSLFLRDELYESQYTIKTMNKFIIAGIGELLWDVLEESEELGGAPVNFSYHANSLGAKGYAISTVGDDRRGKAALAVLEKRKMSTRYITVRKGAVTGYVLANVDDKGVASYSFPDDVAWDHLTLAEPTLSLAKEVDAICFGSLGQRSPKARLAIVSFLQATRPDTLRIFDINLRQHFYTTEIIQNSLKLANVLKLNNEELEVLGVINDIKGDERSLLKKLVEKYNLQLAVLTRGGKGSLLVSPAEISSHPGCPTNIVDTIGAGDSFTAATALGLLRGYPLSTINDHANRVAAFVCSQKGAMPLLPVDLRENISKTVQLS</sequence>
<protein>
    <submittedName>
        <fullName evidence="5">Sugar kinase, ribokinase</fullName>
    </submittedName>
</protein>
<dbReference type="KEGG" id="dsf:UWK_00551"/>
<evidence type="ECO:0000259" key="4">
    <source>
        <dbReference type="Pfam" id="PF00294"/>
    </source>
</evidence>
<evidence type="ECO:0000256" key="3">
    <source>
        <dbReference type="ARBA" id="ARBA00022777"/>
    </source>
</evidence>
<dbReference type="Pfam" id="PF00294">
    <property type="entry name" value="PfkB"/>
    <property type="match status" value="1"/>
</dbReference>
<accession>M1P621</accession>